<reference evidence="2 3" key="1">
    <citation type="submission" date="2019-11" db="EMBL/GenBank/DDBJ databases">
        <title>Draft genome sequences of five Paenibacillus species of dairy origin.</title>
        <authorList>
            <person name="Olajide A.M."/>
            <person name="Chen S."/>
            <person name="Lapointe G."/>
        </authorList>
    </citation>
    <scope>NUCLEOTIDE SEQUENCE [LARGE SCALE GENOMIC DNA]</scope>
    <source>
        <strain evidence="2 3">12CR55</strain>
    </source>
</reference>
<evidence type="ECO:0000313" key="2">
    <source>
        <dbReference type="EMBL" id="MUG46325.1"/>
    </source>
</evidence>
<dbReference type="SUPFAM" id="SSF50969">
    <property type="entry name" value="YVTN repeat-like/Quinoprotein amine dehydrogenase"/>
    <property type="match status" value="1"/>
</dbReference>
<feature type="chain" id="PRO_5039290279" evidence="1">
    <location>
        <begin position="21"/>
        <end position="349"/>
    </location>
</feature>
<dbReference type="OrthoDB" id="2558925at2"/>
<sequence>MKKMSLLVSIMLLFAFLSTDQTTEAAAKYSETLLAESTKAYALTSTQTLLVDHVNNQLQVINLSTQTIMWSKKFPIVYDSQVLTNPLKIIVITSDNNKLKKVTISADGTILSEQVFPSIKLTENIKISWAPAINKEKEKLAVVNGSQVLFYEYPWKKPITTLPYSSAEDKKYEYTITKDVQLQTPYVVIKLNGDNSTQSQDLYRILNITTKKAITIPAEWNVNTSFSVEGNELIVNSTSQIGHPLGINVDSDYTIYAKYDLQTGEIINKVIRSFPAWDSNWKSEYFNRKLALTESEDNKIFLINLYGETLKEFPRTIENFNYKTIGYDGNRLYLLVSSEDHGIELVSIQ</sequence>
<dbReference type="InterPro" id="IPR011044">
    <property type="entry name" value="Quino_amine_DH_bsu"/>
</dbReference>
<protein>
    <submittedName>
        <fullName evidence="2">Uncharacterized protein</fullName>
    </submittedName>
</protein>
<proteinExistence type="predicted"/>
<organism evidence="2 3">
    <name type="scientific">Paenibacillus woosongensis</name>
    <dbReference type="NCBI Taxonomy" id="307580"/>
    <lineage>
        <taxon>Bacteria</taxon>
        <taxon>Bacillati</taxon>
        <taxon>Bacillota</taxon>
        <taxon>Bacilli</taxon>
        <taxon>Bacillales</taxon>
        <taxon>Paenibacillaceae</taxon>
        <taxon>Paenibacillus</taxon>
    </lineage>
</organism>
<evidence type="ECO:0000313" key="3">
    <source>
        <dbReference type="Proteomes" id="UP000447876"/>
    </source>
</evidence>
<dbReference type="AlphaFoldDB" id="A0A7X2Z2M2"/>
<keyword evidence="1" id="KW-0732">Signal</keyword>
<accession>A0A7X2Z2M2</accession>
<dbReference type="Proteomes" id="UP000447876">
    <property type="component" value="Unassembled WGS sequence"/>
</dbReference>
<name>A0A7X2Z2M2_9BACL</name>
<gene>
    <name evidence="2" type="ORF">GNP95_15140</name>
</gene>
<evidence type="ECO:0000256" key="1">
    <source>
        <dbReference type="SAM" id="SignalP"/>
    </source>
</evidence>
<feature type="signal peptide" evidence="1">
    <location>
        <begin position="1"/>
        <end position="20"/>
    </location>
</feature>
<dbReference type="RefSeq" id="WP_155611714.1">
    <property type="nucleotide sequence ID" value="NZ_WNZW01000005.1"/>
</dbReference>
<comment type="caution">
    <text evidence="2">The sequence shown here is derived from an EMBL/GenBank/DDBJ whole genome shotgun (WGS) entry which is preliminary data.</text>
</comment>
<dbReference type="EMBL" id="WNZW01000005">
    <property type="protein sequence ID" value="MUG46325.1"/>
    <property type="molecule type" value="Genomic_DNA"/>
</dbReference>